<feature type="domain" description="AB hydrolase-1" evidence="2">
    <location>
        <begin position="24"/>
        <end position="232"/>
    </location>
</feature>
<dbReference type="PANTHER" id="PTHR43798">
    <property type="entry name" value="MONOACYLGLYCEROL LIPASE"/>
    <property type="match status" value="1"/>
</dbReference>
<name>A0A916V2D7_9BURK</name>
<accession>A0A916V2D7</accession>
<evidence type="ECO:0000313" key="4">
    <source>
        <dbReference type="Proteomes" id="UP000637423"/>
    </source>
</evidence>
<evidence type="ECO:0000313" key="3">
    <source>
        <dbReference type="EMBL" id="GGD01375.1"/>
    </source>
</evidence>
<sequence>MPYANNDGTKIYYETHGHSQGEAIVLLHGFSSSSKQWQMTGYVAALERYYRVILIDLRGHGLSDKPHDHDAYALEKRIDDVRAVLAELAVQRCHVLAYSMGGWLAFGLALRYPQLVATLIIGGAHPYADSLSAFAALDGSDPDAFISALENFIGETVSKEARPFILHNDLAALAAAARDRDGYQPRLAEITAPLMLFSGDGDRRLPTIEKAAKDLHAEKLLIVPGTNHASTLFAAKALLPDIIAFLQQH</sequence>
<comment type="caution">
    <text evidence="3">The sequence shown here is derived from an EMBL/GenBank/DDBJ whole genome shotgun (WGS) entry which is preliminary data.</text>
</comment>
<dbReference type="GO" id="GO:0016020">
    <property type="term" value="C:membrane"/>
    <property type="evidence" value="ECO:0007669"/>
    <property type="project" value="TreeGrafter"/>
</dbReference>
<proteinExistence type="predicted"/>
<dbReference type="SUPFAM" id="SSF53474">
    <property type="entry name" value="alpha/beta-Hydrolases"/>
    <property type="match status" value="1"/>
</dbReference>
<protein>
    <submittedName>
        <fullName evidence="3">Hydrolase, alpha/beta fold protein</fullName>
    </submittedName>
</protein>
<dbReference type="AlphaFoldDB" id="A0A916V2D7"/>
<keyword evidence="4" id="KW-1185">Reference proteome</keyword>
<gene>
    <name evidence="3" type="ORF">GCM10011396_56160</name>
</gene>
<dbReference type="PRINTS" id="PR00111">
    <property type="entry name" value="ABHYDROLASE"/>
</dbReference>
<dbReference type="GO" id="GO:0016787">
    <property type="term" value="F:hydrolase activity"/>
    <property type="evidence" value="ECO:0007669"/>
    <property type="project" value="UniProtKB-KW"/>
</dbReference>
<dbReference type="RefSeq" id="WP_188569499.1">
    <property type="nucleotide sequence ID" value="NZ_BMED01000010.1"/>
</dbReference>
<dbReference type="InterPro" id="IPR000073">
    <property type="entry name" value="AB_hydrolase_1"/>
</dbReference>
<organism evidence="3 4">
    <name type="scientific">Undibacterium terreum</name>
    <dbReference type="NCBI Taxonomy" id="1224302"/>
    <lineage>
        <taxon>Bacteria</taxon>
        <taxon>Pseudomonadati</taxon>
        <taxon>Pseudomonadota</taxon>
        <taxon>Betaproteobacteria</taxon>
        <taxon>Burkholderiales</taxon>
        <taxon>Oxalobacteraceae</taxon>
        <taxon>Undibacterium</taxon>
    </lineage>
</organism>
<evidence type="ECO:0000259" key="2">
    <source>
        <dbReference type="Pfam" id="PF12697"/>
    </source>
</evidence>
<dbReference type="InterPro" id="IPR050266">
    <property type="entry name" value="AB_hydrolase_sf"/>
</dbReference>
<keyword evidence="1 3" id="KW-0378">Hydrolase</keyword>
<dbReference type="Proteomes" id="UP000637423">
    <property type="component" value="Unassembled WGS sequence"/>
</dbReference>
<evidence type="ECO:0000256" key="1">
    <source>
        <dbReference type="ARBA" id="ARBA00022801"/>
    </source>
</evidence>
<dbReference type="EMBL" id="BMED01000010">
    <property type="protein sequence ID" value="GGD01375.1"/>
    <property type="molecule type" value="Genomic_DNA"/>
</dbReference>
<dbReference type="InterPro" id="IPR029058">
    <property type="entry name" value="AB_hydrolase_fold"/>
</dbReference>
<dbReference type="Gene3D" id="3.40.50.1820">
    <property type="entry name" value="alpha/beta hydrolase"/>
    <property type="match status" value="1"/>
</dbReference>
<dbReference type="PANTHER" id="PTHR43798:SF31">
    <property type="entry name" value="AB HYDROLASE SUPERFAMILY PROTEIN YCLE"/>
    <property type="match status" value="1"/>
</dbReference>
<reference evidence="3" key="2">
    <citation type="submission" date="2020-09" db="EMBL/GenBank/DDBJ databases">
        <authorList>
            <person name="Sun Q."/>
            <person name="Zhou Y."/>
        </authorList>
    </citation>
    <scope>NUCLEOTIDE SEQUENCE</scope>
    <source>
        <strain evidence="3">CGMCC 1.10998</strain>
    </source>
</reference>
<reference evidence="3" key="1">
    <citation type="journal article" date="2014" name="Int. J. Syst. Evol. Microbiol.">
        <title>Complete genome sequence of Corynebacterium casei LMG S-19264T (=DSM 44701T), isolated from a smear-ripened cheese.</title>
        <authorList>
            <consortium name="US DOE Joint Genome Institute (JGI-PGF)"/>
            <person name="Walter F."/>
            <person name="Albersmeier A."/>
            <person name="Kalinowski J."/>
            <person name="Ruckert C."/>
        </authorList>
    </citation>
    <scope>NUCLEOTIDE SEQUENCE</scope>
    <source>
        <strain evidence="3">CGMCC 1.10998</strain>
    </source>
</reference>
<dbReference type="Pfam" id="PF12697">
    <property type="entry name" value="Abhydrolase_6"/>
    <property type="match status" value="1"/>
</dbReference>